<reference evidence="2 3" key="1">
    <citation type="submission" date="2019-11" db="EMBL/GenBank/DDBJ databases">
        <title>Whole genome sequence of Oryza granulata.</title>
        <authorList>
            <person name="Li W."/>
        </authorList>
    </citation>
    <scope>NUCLEOTIDE SEQUENCE [LARGE SCALE GENOMIC DNA]</scope>
    <source>
        <strain evidence="3">cv. Menghai</strain>
        <tissue evidence="2">Leaf</tissue>
    </source>
</reference>
<proteinExistence type="predicted"/>
<dbReference type="EMBL" id="SPHZ02000011">
    <property type="protein sequence ID" value="KAF0891632.1"/>
    <property type="molecule type" value="Genomic_DNA"/>
</dbReference>
<gene>
    <name evidence="2" type="ORF">E2562_010616</name>
</gene>
<accession>A0A6G1BUW8</accession>
<comment type="caution">
    <text evidence="2">The sequence shown here is derived from an EMBL/GenBank/DDBJ whole genome shotgun (WGS) entry which is preliminary data.</text>
</comment>
<protein>
    <recommendedName>
        <fullName evidence="4">DUF834 domain-containing protein</fullName>
    </recommendedName>
</protein>
<dbReference type="AlphaFoldDB" id="A0A6G1BUW8"/>
<name>A0A6G1BUW8_9ORYZ</name>
<evidence type="ECO:0000313" key="3">
    <source>
        <dbReference type="Proteomes" id="UP000479710"/>
    </source>
</evidence>
<sequence>MAPGRRSFDPGDVAAQSEGSSTGVANRGRGEVVGAISHRAAAGKRCYRARGRGAVEAGRRRRRVRGCHTGSVRFPGWRDVTGSLLLLALGLPEVCSGRPRELRRGMDGEVGESAGAGGCKMRRLSVEQRKLSLGVVMPGLGFLDLGTARSELRLAAGREEEGGGGGEWIAAGRIPFYRRVGGVVGCGRGGRVDLVASGAPRRPSSF</sequence>
<keyword evidence="3" id="KW-1185">Reference proteome</keyword>
<feature type="region of interest" description="Disordered" evidence="1">
    <location>
        <begin position="1"/>
        <end position="26"/>
    </location>
</feature>
<organism evidence="2 3">
    <name type="scientific">Oryza meyeriana var. granulata</name>
    <dbReference type="NCBI Taxonomy" id="110450"/>
    <lineage>
        <taxon>Eukaryota</taxon>
        <taxon>Viridiplantae</taxon>
        <taxon>Streptophyta</taxon>
        <taxon>Embryophyta</taxon>
        <taxon>Tracheophyta</taxon>
        <taxon>Spermatophyta</taxon>
        <taxon>Magnoliopsida</taxon>
        <taxon>Liliopsida</taxon>
        <taxon>Poales</taxon>
        <taxon>Poaceae</taxon>
        <taxon>BOP clade</taxon>
        <taxon>Oryzoideae</taxon>
        <taxon>Oryzeae</taxon>
        <taxon>Oryzinae</taxon>
        <taxon>Oryza</taxon>
        <taxon>Oryza meyeriana</taxon>
    </lineage>
</organism>
<evidence type="ECO:0000313" key="2">
    <source>
        <dbReference type="EMBL" id="KAF0891632.1"/>
    </source>
</evidence>
<evidence type="ECO:0000256" key="1">
    <source>
        <dbReference type="SAM" id="MobiDB-lite"/>
    </source>
</evidence>
<dbReference type="Proteomes" id="UP000479710">
    <property type="component" value="Unassembled WGS sequence"/>
</dbReference>
<evidence type="ECO:0008006" key="4">
    <source>
        <dbReference type="Google" id="ProtNLM"/>
    </source>
</evidence>